<dbReference type="GO" id="GO:0016491">
    <property type="term" value="F:oxidoreductase activity"/>
    <property type="evidence" value="ECO:0007669"/>
    <property type="project" value="UniProtKB-KW"/>
</dbReference>
<dbReference type="InterPro" id="IPR044861">
    <property type="entry name" value="IPNS-like_FE2OG_OXY"/>
</dbReference>
<evidence type="ECO:0000259" key="3">
    <source>
        <dbReference type="PROSITE" id="PS51471"/>
    </source>
</evidence>
<keyword evidence="2" id="KW-0408">Iron</keyword>
<dbReference type="AlphaFoldDB" id="A0A6G1HVG8"/>
<proteinExistence type="inferred from homology"/>
<dbReference type="PRINTS" id="PR00682">
    <property type="entry name" value="IPNSYNTHASE"/>
</dbReference>
<dbReference type="GO" id="GO:0046872">
    <property type="term" value="F:metal ion binding"/>
    <property type="evidence" value="ECO:0007669"/>
    <property type="project" value="UniProtKB-KW"/>
</dbReference>
<evidence type="ECO:0000256" key="1">
    <source>
        <dbReference type="ARBA" id="ARBA00008056"/>
    </source>
</evidence>
<evidence type="ECO:0000313" key="4">
    <source>
        <dbReference type="EMBL" id="KAF2400002.1"/>
    </source>
</evidence>
<gene>
    <name evidence="4" type="ORF">EJ06DRAFT_511210</name>
</gene>
<dbReference type="InterPro" id="IPR050231">
    <property type="entry name" value="Iron_ascorbate_oxido_reductase"/>
</dbReference>
<dbReference type="OrthoDB" id="288590at2759"/>
<organism evidence="4 5">
    <name type="scientific">Trichodelitschia bisporula</name>
    <dbReference type="NCBI Taxonomy" id="703511"/>
    <lineage>
        <taxon>Eukaryota</taxon>
        <taxon>Fungi</taxon>
        <taxon>Dikarya</taxon>
        <taxon>Ascomycota</taxon>
        <taxon>Pezizomycotina</taxon>
        <taxon>Dothideomycetes</taxon>
        <taxon>Dothideomycetes incertae sedis</taxon>
        <taxon>Phaeotrichales</taxon>
        <taxon>Phaeotrichaceae</taxon>
        <taxon>Trichodelitschia</taxon>
    </lineage>
</organism>
<dbReference type="Proteomes" id="UP000799640">
    <property type="component" value="Unassembled WGS sequence"/>
</dbReference>
<dbReference type="InterPro" id="IPR027443">
    <property type="entry name" value="IPNS-like_sf"/>
</dbReference>
<evidence type="ECO:0000313" key="5">
    <source>
        <dbReference type="Proteomes" id="UP000799640"/>
    </source>
</evidence>
<name>A0A6G1HVG8_9PEZI</name>
<feature type="domain" description="Fe2OG dioxygenase" evidence="3">
    <location>
        <begin position="176"/>
        <end position="292"/>
    </location>
</feature>
<evidence type="ECO:0000256" key="2">
    <source>
        <dbReference type="RuleBase" id="RU003682"/>
    </source>
</evidence>
<comment type="similarity">
    <text evidence="1 2">Belongs to the iron/ascorbate-dependent oxidoreductase family.</text>
</comment>
<dbReference type="InterPro" id="IPR026992">
    <property type="entry name" value="DIOX_N"/>
</dbReference>
<dbReference type="PROSITE" id="PS51471">
    <property type="entry name" value="FE2OG_OXY"/>
    <property type="match status" value="1"/>
</dbReference>
<dbReference type="InterPro" id="IPR005123">
    <property type="entry name" value="Oxoglu/Fe-dep_dioxygenase_dom"/>
</dbReference>
<keyword evidence="2" id="KW-0560">Oxidoreductase</keyword>
<accession>A0A6G1HVG8</accession>
<dbReference type="Gene3D" id="2.60.120.330">
    <property type="entry name" value="B-lactam Antibiotic, Isopenicillin N Synthase, Chain"/>
    <property type="match status" value="1"/>
</dbReference>
<reference evidence="4" key="1">
    <citation type="journal article" date="2020" name="Stud. Mycol.">
        <title>101 Dothideomycetes genomes: a test case for predicting lifestyles and emergence of pathogens.</title>
        <authorList>
            <person name="Haridas S."/>
            <person name="Albert R."/>
            <person name="Binder M."/>
            <person name="Bloem J."/>
            <person name="Labutti K."/>
            <person name="Salamov A."/>
            <person name="Andreopoulos B."/>
            <person name="Baker S."/>
            <person name="Barry K."/>
            <person name="Bills G."/>
            <person name="Bluhm B."/>
            <person name="Cannon C."/>
            <person name="Castanera R."/>
            <person name="Culley D."/>
            <person name="Daum C."/>
            <person name="Ezra D."/>
            <person name="Gonzalez J."/>
            <person name="Henrissat B."/>
            <person name="Kuo A."/>
            <person name="Liang C."/>
            <person name="Lipzen A."/>
            <person name="Lutzoni F."/>
            <person name="Magnuson J."/>
            <person name="Mondo S."/>
            <person name="Nolan M."/>
            <person name="Ohm R."/>
            <person name="Pangilinan J."/>
            <person name="Park H.-J."/>
            <person name="Ramirez L."/>
            <person name="Alfaro M."/>
            <person name="Sun H."/>
            <person name="Tritt A."/>
            <person name="Yoshinaga Y."/>
            <person name="Zwiers L.-H."/>
            <person name="Turgeon B."/>
            <person name="Goodwin S."/>
            <person name="Spatafora J."/>
            <person name="Crous P."/>
            <person name="Grigoriev I."/>
        </authorList>
    </citation>
    <scope>NUCLEOTIDE SEQUENCE</scope>
    <source>
        <strain evidence="4">CBS 262.69</strain>
    </source>
</reference>
<keyword evidence="2" id="KW-0479">Metal-binding</keyword>
<dbReference type="EMBL" id="ML996696">
    <property type="protein sequence ID" value="KAF2400002.1"/>
    <property type="molecule type" value="Genomic_DNA"/>
</dbReference>
<dbReference type="Pfam" id="PF14226">
    <property type="entry name" value="DIOX_N"/>
    <property type="match status" value="1"/>
</dbReference>
<keyword evidence="5" id="KW-1185">Reference proteome</keyword>
<sequence>MPPSSIPVLSIAPFLCPTASHDEKADTAATLDAAFRTVGFAHLTAHGIDAAQVDACFSWSKSFFSLPPSTKLLSPHPPSGSHHRGYSAPGVEKLSQNVFTPAELAALRAVPDYKESFDSGNPADATQPNIWPPEGVLPGFQPFMEGFFFELEGVVKAVLRALALALGLEEGFLERKHAQALFQLRLLHYPPIPADMLRKDEAEVARIAAHSDFGTLTLLFQDEIGGLEIQDPVSRRWRSADAVPGAVLVNVGDLLERWSNGRWCSAVHRVVGPEDAEDMIPARYSIPYFATADPGTVIEALPGCWGEDNPKKFEAVTAWDYVQMRMAALYAGSGDDDDED</sequence>
<dbReference type="PANTHER" id="PTHR47990">
    <property type="entry name" value="2-OXOGLUTARATE (2OG) AND FE(II)-DEPENDENT OXYGENASE SUPERFAMILY PROTEIN-RELATED"/>
    <property type="match status" value="1"/>
</dbReference>
<dbReference type="GO" id="GO:0044283">
    <property type="term" value="P:small molecule biosynthetic process"/>
    <property type="evidence" value="ECO:0007669"/>
    <property type="project" value="UniProtKB-ARBA"/>
</dbReference>
<dbReference type="SUPFAM" id="SSF51197">
    <property type="entry name" value="Clavaminate synthase-like"/>
    <property type="match status" value="1"/>
</dbReference>
<dbReference type="Pfam" id="PF03171">
    <property type="entry name" value="2OG-FeII_Oxy"/>
    <property type="match status" value="1"/>
</dbReference>
<protein>
    <submittedName>
        <fullName evidence="4">Flavonol synthase/flavanone 3-hydroxylase</fullName>
    </submittedName>
</protein>